<dbReference type="Gene3D" id="3.90.180.10">
    <property type="entry name" value="Medium-chain alcohol dehydrogenases, catalytic domain"/>
    <property type="match status" value="1"/>
</dbReference>
<dbReference type="SMART" id="SM00829">
    <property type="entry name" value="PKS_ER"/>
    <property type="match status" value="1"/>
</dbReference>
<dbReference type="InterPro" id="IPR013149">
    <property type="entry name" value="ADH-like_C"/>
</dbReference>
<keyword evidence="2 4" id="KW-0560">Oxidoreductase</keyword>
<dbReference type="PANTHER" id="PTHR48106:SF5">
    <property type="entry name" value="ZINC-CONTAINING ALCOHOL DEHYDROGENASE"/>
    <property type="match status" value="1"/>
</dbReference>
<dbReference type="GO" id="GO:0003960">
    <property type="term" value="F:quinone reductase (NADPH) activity"/>
    <property type="evidence" value="ECO:0007669"/>
    <property type="project" value="UniProtKB-EC"/>
</dbReference>
<reference evidence="4" key="1">
    <citation type="submission" date="2018-06" db="EMBL/GenBank/DDBJ databases">
        <authorList>
            <person name="Zhirakovskaya E."/>
        </authorList>
    </citation>
    <scope>NUCLEOTIDE SEQUENCE</scope>
</reference>
<dbReference type="EMBL" id="UOFE01000035">
    <property type="protein sequence ID" value="VAW53649.1"/>
    <property type="molecule type" value="Genomic_DNA"/>
</dbReference>
<dbReference type="Pfam" id="PF00107">
    <property type="entry name" value="ADH_zinc_N"/>
    <property type="match status" value="1"/>
</dbReference>
<dbReference type="InterPro" id="IPR011032">
    <property type="entry name" value="GroES-like_sf"/>
</dbReference>
<evidence type="ECO:0000256" key="2">
    <source>
        <dbReference type="ARBA" id="ARBA00023002"/>
    </source>
</evidence>
<organism evidence="4">
    <name type="scientific">hydrothermal vent metagenome</name>
    <dbReference type="NCBI Taxonomy" id="652676"/>
    <lineage>
        <taxon>unclassified sequences</taxon>
        <taxon>metagenomes</taxon>
        <taxon>ecological metagenomes</taxon>
    </lineage>
</organism>
<dbReference type="PANTHER" id="PTHR48106">
    <property type="entry name" value="QUINONE OXIDOREDUCTASE PIG3-RELATED"/>
    <property type="match status" value="1"/>
</dbReference>
<dbReference type="CDD" id="cd08268">
    <property type="entry name" value="MDR2"/>
    <property type="match status" value="1"/>
</dbReference>
<dbReference type="Pfam" id="PF08240">
    <property type="entry name" value="ADH_N"/>
    <property type="match status" value="1"/>
</dbReference>
<dbReference type="GO" id="GO:0070402">
    <property type="term" value="F:NADPH binding"/>
    <property type="evidence" value="ECO:0007669"/>
    <property type="project" value="TreeGrafter"/>
</dbReference>
<dbReference type="Gene3D" id="3.40.50.720">
    <property type="entry name" value="NAD(P)-binding Rossmann-like Domain"/>
    <property type="match status" value="1"/>
</dbReference>
<dbReference type="SUPFAM" id="SSF51735">
    <property type="entry name" value="NAD(P)-binding Rossmann-fold domains"/>
    <property type="match status" value="1"/>
</dbReference>
<evidence type="ECO:0000259" key="3">
    <source>
        <dbReference type="SMART" id="SM00829"/>
    </source>
</evidence>
<dbReference type="EC" id="1.6.5.5" evidence="4"/>
<accession>A0A3B0WWS7</accession>
<evidence type="ECO:0000313" key="4">
    <source>
        <dbReference type="EMBL" id="VAW53649.1"/>
    </source>
</evidence>
<dbReference type="InterPro" id="IPR020843">
    <property type="entry name" value="ER"/>
</dbReference>
<sequence>MSSFITRVVRFHKAGEASVLKIEALPVAEPSEHELRFKVEAIGLNRAEVMFRKGAYLEMPQFPSRLGYEAAGVVDAVGKSVTHFKVGDRVSSIPAFSMGQYGVYAEHVVLPAKAVAKCPESFSAQQSASIWMPYITAYGALIEIGQLKKGQRVLITAASSSVGVAAIQIAKSQGAIVIATTRGKNKKPFLLEQGADYVIQTDSEDIVTTMADITQEKGAELIFDPIGGPILSQLAEASSKGGCIVEYGALDSEPTPYPLFTALAKGLIIQGYTLFEITQNKDRLENAKKFLLPLFDTKKLIPVIDKVFAFNDIQQAHEYMETNQQRGKIVIRVQGDNN</sequence>
<dbReference type="InterPro" id="IPR013154">
    <property type="entry name" value="ADH-like_N"/>
</dbReference>
<dbReference type="AlphaFoldDB" id="A0A3B0WWS7"/>
<keyword evidence="1" id="KW-0521">NADP</keyword>
<proteinExistence type="predicted"/>
<name>A0A3B0WWS7_9ZZZZ</name>
<evidence type="ECO:0000256" key="1">
    <source>
        <dbReference type="ARBA" id="ARBA00022857"/>
    </source>
</evidence>
<gene>
    <name evidence="4" type="ORF">MNBD_GAMMA05-1176</name>
</gene>
<protein>
    <submittedName>
        <fullName evidence="4">Quinone oxidoreductase</fullName>
        <ecNumber evidence="4">1.6.5.5</ecNumber>
    </submittedName>
</protein>
<dbReference type="SUPFAM" id="SSF50129">
    <property type="entry name" value="GroES-like"/>
    <property type="match status" value="1"/>
</dbReference>
<feature type="domain" description="Enoyl reductase (ER)" evidence="3">
    <location>
        <begin position="15"/>
        <end position="331"/>
    </location>
</feature>
<dbReference type="InterPro" id="IPR036291">
    <property type="entry name" value="NAD(P)-bd_dom_sf"/>
</dbReference>